<dbReference type="GO" id="GO:0004812">
    <property type="term" value="F:aminoacyl-tRNA ligase activity"/>
    <property type="evidence" value="ECO:0007669"/>
    <property type="project" value="UniProtKB-KW"/>
</dbReference>
<evidence type="ECO:0000256" key="2">
    <source>
        <dbReference type="ARBA" id="ARBA00022741"/>
    </source>
</evidence>
<dbReference type="Proteomes" id="UP000199071">
    <property type="component" value="Unassembled WGS sequence"/>
</dbReference>
<dbReference type="GO" id="GO:0005524">
    <property type="term" value="F:ATP binding"/>
    <property type="evidence" value="ECO:0007669"/>
    <property type="project" value="UniProtKB-KW"/>
</dbReference>
<dbReference type="STRING" id="665467.SAMN02982931_02807"/>
<feature type="domain" description="Glutamyl/glutaminyl-tRNA synthetase class Ib catalytic" evidence="6">
    <location>
        <begin position="32"/>
        <end position="132"/>
    </location>
</feature>
<dbReference type="InterPro" id="IPR014729">
    <property type="entry name" value="Rossmann-like_a/b/a_fold"/>
</dbReference>
<dbReference type="AlphaFoldDB" id="A0A1G6CVI6"/>
<evidence type="ECO:0000256" key="5">
    <source>
        <dbReference type="RuleBase" id="RU363037"/>
    </source>
</evidence>
<keyword evidence="1 5" id="KW-0436">Ligase</keyword>
<gene>
    <name evidence="7" type="ORF">SAMN02982931_02807</name>
</gene>
<dbReference type="InterPro" id="IPR020058">
    <property type="entry name" value="Glu/Gln-tRNA-synth_Ib_cat-dom"/>
</dbReference>
<sequence>MVEDGTGARETGQDFIRYIIRADIGAGRNGTVISRFPRKPNGCLHARDTSSVCLNFGGTSEFAGQCHLHVNDNRAKEEQGSIYGIQGVRRLRFGGANRPVTPRTISSNSSPWAIELIRTGMAYVDDQSPGEMS</sequence>
<reference evidence="7 8" key="1">
    <citation type="submission" date="2016-10" db="EMBL/GenBank/DDBJ databases">
        <authorList>
            <person name="de Groot N.N."/>
        </authorList>
    </citation>
    <scope>NUCLEOTIDE SEQUENCE [LARGE SCALE GENOMIC DNA]</scope>
    <source>
        <strain evidence="7 8">ATCC 35022</strain>
    </source>
</reference>
<keyword evidence="8" id="KW-1185">Reference proteome</keyword>
<accession>A0A1G6CVI6</accession>
<dbReference type="Gene3D" id="3.40.50.620">
    <property type="entry name" value="HUPs"/>
    <property type="match status" value="1"/>
</dbReference>
<keyword evidence="4 5" id="KW-0030">Aminoacyl-tRNA synthetase</keyword>
<comment type="similarity">
    <text evidence="5">Belongs to the class-I aminoacyl-tRNA synthetase family.</text>
</comment>
<dbReference type="SUPFAM" id="SSF52374">
    <property type="entry name" value="Nucleotidylyl transferase"/>
    <property type="match status" value="1"/>
</dbReference>
<evidence type="ECO:0000313" key="7">
    <source>
        <dbReference type="EMBL" id="SDB36899.1"/>
    </source>
</evidence>
<name>A0A1G6CVI6_9HYPH</name>
<dbReference type="OrthoDB" id="9807503at2"/>
<evidence type="ECO:0000256" key="4">
    <source>
        <dbReference type="ARBA" id="ARBA00023146"/>
    </source>
</evidence>
<evidence type="ECO:0000256" key="3">
    <source>
        <dbReference type="ARBA" id="ARBA00022840"/>
    </source>
</evidence>
<evidence type="ECO:0000256" key="1">
    <source>
        <dbReference type="ARBA" id="ARBA00022598"/>
    </source>
</evidence>
<dbReference type="RefSeq" id="WP_090877058.1">
    <property type="nucleotide sequence ID" value="NZ_FMXQ01000005.1"/>
</dbReference>
<proteinExistence type="inferred from homology"/>
<evidence type="ECO:0000259" key="6">
    <source>
        <dbReference type="Pfam" id="PF00749"/>
    </source>
</evidence>
<organism evidence="7 8">
    <name type="scientific">Bauldia litoralis</name>
    <dbReference type="NCBI Taxonomy" id="665467"/>
    <lineage>
        <taxon>Bacteria</taxon>
        <taxon>Pseudomonadati</taxon>
        <taxon>Pseudomonadota</taxon>
        <taxon>Alphaproteobacteria</taxon>
        <taxon>Hyphomicrobiales</taxon>
        <taxon>Kaistiaceae</taxon>
        <taxon>Bauldia</taxon>
    </lineage>
</organism>
<dbReference type="Pfam" id="PF00749">
    <property type="entry name" value="tRNA-synt_1c"/>
    <property type="match status" value="1"/>
</dbReference>
<dbReference type="GO" id="GO:0043039">
    <property type="term" value="P:tRNA aminoacylation"/>
    <property type="evidence" value="ECO:0007669"/>
    <property type="project" value="InterPro"/>
</dbReference>
<protein>
    <submittedName>
        <fullName evidence="7">tRNA synthetases class I (E and Q), catalytic domain</fullName>
    </submittedName>
</protein>
<dbReference type="EMBL" id="FMXQ01000005">
    <property type="protein sequence ID" value="SDB36899.1"/>
    <property type="molecule type" value="Genomic_DNA"/>
</dbReference>
<keyword evidence="2 5" id="KW-0547">Nucleotide-binding</keyword>
<evidence type="ECO:0000313" key="8">
    <source>
        <dbReference type="Proteomes" id="UP000199071"/>
    </source>
</evidence>
<dbReference type="GO" id="GO:0006412">
    <property type="term" value="P:translation"/>
    <property type="evidence" value="ECO:0007669"/>
    <property type="project" value="UniProtKB-KW"/>
</dbReference>
<keyword evidence="3 5" id="KW-0067">ATP-binding</keyword>
<keyword evidence="5" id="KW-0648">Protein biosynthesis</keyword>